<dbReference type="Proteomes" id="UP000006512">
    <property type="component" value="Unassembled WGS sequence"/>
</dbReference>
<evidence type="ECO:0000259" key="4">
    <source>
        <dbReference type="Pfam" id="PF07992"/>
    </source>
</evidence>
<dbReference type="RefSeq" id="WP_006273463.1">
    <property type="nucleotide sequence ID" value="NZ_GL883078.1"/>
</dbReference>
<protein>
    <recommendedName>
        <fullName evidence="1">Thioredoxin reductase</fullName>
    </recommendedName>
</protein>
<proteinExistence type="predicted"/>
<dbReference type="STRING" id="715226.ABI_26790"/>
<accession>F4QPK6</accession>
<reference evidence="6" key="1">
    <citation type="submission" date="2011-03" db="EMBL/GenBank/DDBJ databases">
        <title>Draft genome sequence of Brevundimonas diminuta.</title>
        <authorList>
            <person name="Brown P.J.B."/>
            <person name="Buechlein A."/>
            <person name="Hemmerich C."/>
            <person name="Brun Y.V."/>
        </authorList>
    </citation>
    <scope>NUCLEOTIDE SEQUENCE [LARGE SCALE GENOMIC DNA]</scope>
    <source>
        <strain evidence="6">C19</strain>
    </source>
</reference>
<dbReference type="PANTHER" id="PTHR48105">
    <property type="entry name" value="THIOREDOXIN REDUCTASE 1-RELATED-RELATED"/>
    <property type="match status" value="1"/>
</dbReference>
<dbReference type="InterPro" id="IPR050097">
    <property type="entry name" value="Ferredoxin-NADP_redctase_2"/>
</dbReference>
<dbReference type="eggNOG" id="COG0492">
    <property type="taxonomic scope" value="Bacteria"/>
</dbReference>
<feature type="domain" description="FAD/NAD(P)-binding" evidence="4">
    <location>
        <begin position="3"/>
        <end position="279"/>
    </location>
</feature>
<dbReference type="Gene3D" id="3.50.50.60">
    <property type="entry name" value="FAD/NAD(P)-binding domain"/>
    <property type="match status" value="2"/>
</dbReference>
<evidence type="ECO:0000256" key="2">
    <source>
        <dbReference type="ARBA" id="ARBA00022630"/>
    </source>
</evidence>
<name>F4QPK6_9CAUL</name>
<dbReference type="Pfam" id="PF07992">
    <property type="entry name" value="Pyr_redox_2"/>
    <property type="match status" value="1"/>
</dbReference>
<dbReference type="PRINTS" id="PR00469">
    <property type="entry name" value="PNDRDTASEII"/>
</dbReference>
<evidence type="ECO:0000313" key="6">
    <source>
        <dbReference type="Proteomes" id="UP000006512"/>
    </source>
</evidence>
<dbReference type="EMBL" id="GL883078">
    <property type="protein sequence ID" value="EGF91264.1"/>
    <property type="molecule type" value="Genomic_DNA"/>
</dbReference>
<keyword evidence="6" id="KW-1185">Reference proteome</keyword>
<dbReference type="PRINTS" id="PR00368">
    <property type="entry name" value="FADPNR"/>
</dbReference>
<evidence type="ECO:0000256" key="1">
    <source>
        <dbReference type="ARBA" id="ARBA00018719"/>
    </source>
</evidence>
<sequence>MLDCLIIGGGPAGLTAAIYLARFRRQVMVIDDGQSRTSLIPVSHNFPGFPQGVTGDGLLRRLREQLAPYEVHCREGRVEALERAGDRFIARTTEGTIDARTVLLATGITDAGLDMARLEPAIRAGTVRLCPVCDGFEAIDKQVAVVARSDHAVGHALFLRTYTGHLTLVHVGKPDGLDDAARGQLADAGIQLIEGVTIDLEVDGTGPCVAVDGVRHGFDTVYPMFGCRPRAGLAETLGAKRDDKGELIVGAYQETTVPGLFAAGDVVSGLNQISVACGHAAIAACHIHHELPRAW</sequence>
<dbReference type="InterPro" id="IPR036188">
    <property type="entry name" value="FAD/NAD-bd_sf"/>
</dbReference>
<evidence type="ECO:0000256" key="3">
    <source>
        <dbReference type="ARBA" id="ARBA00023002"/>
    </source>
</evidence>
<dbReference type="OrthoDB" id="9786503at2"/>
<dbReference type="SUPFAM" id="SSF51905">
    <property type="entry name" value="FAD/NAD(P)-binding domain"/>
    <property type="match status" value="1"/>
</dbReference>
<keyword evidence="3 5" id="KW-0560">Oxidoreductase</keyword>
<dbReference type="InterPro" id="IPR023753">
    <property type="entry name" value="FAD/NAD-binding_dom"/>
</dbReference>
<evidence type="ECO:0000313" key="5">
    <source>
        <dbReference type="EMBL" id="EGF91264.1"/>
    </source>
</evidence>
<organism evidence="5 6">
    <name type="scientific">Asticcacaulis biprosthecium C19</name>
    <dbReference type="NCBI Taxonomy" id="715226"/>
    <lineage>
        <taxon>Bacteria</taxon>
        <taxon>Pseudomonadati</taxon>
        <taxon>Pseudomonadota</taxon>
        <taxon>Alphaproteobacteria</taxon>
        <taxon>Caulobacterales</taxon>
        <taxon>Caulobacteraceae</taxon>
        <taxon>Asticcacaulis</taxon>
    </lineage>
</organism>
<dbReference type="GO" id="GO:0016491">
    <property type="term" value="F:oxidoreductase activity"/>
    <property type="evidence" value="ECO:0007669"/>
    <property type="project" value="UniProtKB-KW"/>
</dbReference>
<dbReference type="HOGENOM" id="CLU_031864_5_0_5"/>
<keyword evidence="2" id="KW-0285">Flavoprotein</keyword>
<gene>
    <name evidence="5" type="ORF">ABI_26790</name>
</gene>
<dbReference type="AlphaFoldDB" id="F4QPK6"/>